<protein>
    <recommendedName>
        <fullName evidence="10">MotA/TolQ/ExbB proton channel domain-containing protein</fullName>
    </recommendedName>
</protein>
<evidence type="ECO:0000256" key="7">
    <source>
        <dbReference type="ARBA" id="ARBA00022989"/>
    </source>
</evidence>
<comment type="subcellular location">
    <subcellularLocation>
        <location evidence="1">Cell membrane</location>
        <topology evidence="1">Multi-pass membrane protein</topology>
    </subcellularLocation>
</comment>
<feature type="transmembrane region" description="Helical" evidence="9">
    <location>
        <begin position="6"/>
        <end position="25"/>
    </location>
</feature>
<evidence type="ECO:0000256" key="6">
    <source>
        <dbReference type="ARBA" id="ARBA00022927"/>
    </source>
</evidence>
<evidence type="ECO:0000313" key="11">
    <source>
        <dbReference type="EMBL" id="SVA96321.1"/>
    </source>
</evidence>
<dbReference type="GO" id="GO:0017038">
    <property type="term" value="P:protein import"/>
    <property type="evidence" value="ECO:0007669"/>
    <property type="project" value="TreeGrafter"/>
</dbReference>
<dbReference type="InterPro" id="IPR002898">
    <property type="entry name" value="MotA_ExbB_proton_chnl"/>
</dbReference>
<keyword evidence="6" id="KW-0653">Protein transport</keyword>
<keyword evidence="5 9" id="KW-0812">Transmembrane</keyword>
<evidence type="ECO:0000256" key="8">
    <source>
        <dbReference type="ARBA" id="ARBA00023136"/>
    </source>
</evidence>
<dbReference type="AlphaFoldDB" id="A0A382A505"/>
<evidence type="ECO:0000256" key="1">
    <source>
        <dbReference type="ARBA" id="ARBA00004651"/>
    </source>
</evidence>
<dbReference type="InterPro" id="IPR050790">
    <property type="entry name" value="ExbB/TolQ_transport"/>
</dbReference>
<dbReference type="PANTHER" id="PTHR30625">
    <property type="entry name" value="PROTEIN TOLQ"/>
    <property type="match status" value="1"/>
</dbReference>
<dbReference type="PANTHER" id="PTHR30625:SF15">
    <property type="entry name" value="BIOPOLYMER TRANSPORT PROTEIN EXBB"/>
    <property type="match status" value="1"/>
</dbReference>
<sequence length="198" mass="21972">MHTLILFLLGVTSVISLAFIIDRGIALRRSSIIPPTLTDSLEHCQTRSDLNTLLRFCQQHERTPLARLTTAAIEHLEWAKPDNVEALQTRARHEVSQMERGLVVLEIITGIAPLLGLVGTVFGLIEIFGEMTSDQVDTAKFASGISLALYATLSGLSIAIPSLVAWSIYNKRVETFAIEMETLLDKFLRRQYPVDPGK</sequence>
<dbReference type="Pfam" id="PF01618">
    <property type="entry name" value="MotA_ExbB"/>
    <property type="match status" value="1"/>
</dbReference>
<evidence type="ECO:0000256" key="5">
    <source>
        <dbReference type="ARBA" id="ARBA00022692"/>
    </source>
</evidence>
<name>A0A382A505_9ZZZZ</name>
<evidence type="ECO:0000256" key="3">
    <source>
        <dbReference type="ARBA" id="ARBA00022448"/>
    </source>
</evidence>
<dbReference type="GO" id="GO:0005886">
    <property type="term" value="C:plasma membrane"/>
    <property type="evidence" value="ECO:0007669"/>
    <property type="project" value="UniProtKB-SubCell"/>
</dbReference>
<feature type="transmembrane region" description="Helical" evidence="9">
    <location>
        <begin position="102"/>
        <end position="125"/>
    </location>
</feature>
<evidence type="ECO:0000256" key="4">
    <source>
        <dbReference type="ARBA" id="ARBA00022475"/>
    </source>
</evidence>
<keyword evidence="7 9" id="KW-1133">Transmembrane helix</keyword>
<keyword evidence="4" id="KW-1003">Cell membrane</keyword>
<comment type="similarity">
    <text evidence="2">Belongs to the ExbB/TolQ family.</text>
</comment>
<accession>A0A382A505</accession>
<keyword evidence="3" id="KW-0813">Transport</keyword>
<feature type="transmembrane region" description="Helical" evidence="9">
    <location>
        <begin position="145"/>
        <end position="169"/>
    </location>
</feature>
<evidence type="ECO:0000256" key="2">
    <source>
        <dbReference type="ARBA" id="ARBA00010442"/>
    </source>
</evidence>
<gene>
    <name evidence="11" type="ORF">METZ01_LOCUS149175</name>
</gene>
<evidence type="ECO:0000256" key="9">
    <source>
        <dbReference type="SAM" id="Phobius"/>
    </source>
</evidence>
<proteinExistence type="inferred from homology"/>
<organism evidence="11">
    <name type="scientific">marine metagenome</name>
    <dbReference type="NCBI Taxonomy" id="408172"/>
    <lineage>
        <taxon>unclassified sequences</taxon>
        <taxon>metagenomes</taxon>
        <taxon>ecological metagenomes</taxon>
    </lineage>
</organism>
<reference evidence="11" key="1">
    <citation type="submission" date="2018-05" db="EMBL/GenBank/DDBJ databases">
        <authorList>
            <person name="Lanie J.A."/>
            <person name="Ng W.-L."/>
            <person name="Kazmierczak K.M."/>
            <person name="Andrzejewski T.M."/>
            <person name="Davidsen T.M."/>
            <person name="Wayne K.J."/>
            <person name="Tettelin H."/>
            <person name="Glass J.I."/>
            <person name="Rusch D."/>
            <person name="Podicherti R."/>
            <person name="Tsui H.-C.T."/>
            <person name="Winkler M.E."/>
        </authorList>
    </citation>
    <scope>NUCLEOTIDE SEQUENCE</scope>
</reference>
<feature type="domain" description="MotA/TolQ/ExbB proton channel" evidence="10">
    <location>
        <begin position="63"/>
        <end position="181"/>
    </location>
</feature>
<evidence type="ECO:0000259" key="10">
    <source>
        <dbReference type="Pfam" id="PF01618"/>
    </source>
</evidence>
<keyword evidence="8 9" id="KW-0472">Membrane</keyword>
<dbReference type="EMBL" id="UINC01023843">
    <property type="protein sequence ID" value="SVA96321.1"/>
    <property type="molecule type" value="Genomic_DNA"/>
</dbReference>